<dbReference type="SUPFAM" id="SSF53244">
    <property type="entry name" value="MurD-like peptide ligases, peptide-binding domain"/>
    <property type="match status" value="1"/>
</dbReference>
<dbReference type="STRING" id="1760988.SAMN02949497_2954"/>
<comment type="subunit">
    <text evidence="6">Monomer.</text>
</comment>
<comment type="similarity">
    <text evidence="5 23">Belongs to the folylpolyglutamate synthase family.</text>
</comment>
<comment type="function">
    <text evidence="2">Functions in two distinct reactions of the de novo folate biosynthetic pathway. Catalyzes the addition of a glutamate residue to dihydropteroate (7,8-dihydropteroate or H2Pte) to form dihydrofolate (7,8-dihydrofolate monoglutamate or H2Pte-Glu). Also catalyzes successive additions of L-glutamate to tetrahydrofolate or 10-formyltetrahydrofolate or 5,10-methylenetetrahydrofolate, leading to folylpolyglutamate derivatives.</text>
</comment>
<keyword evidence="14" id="KW-0460">Magnesium</keyword>
<name>A0A1Y6CY66_9GAMM</name>
<dbReference type="Pfam" id="PF02875">
    <property type="entry name" value="Mur_ligase_C"/>
    <property type="match status" value="1"/>
</dbReference>
<sequence>MRFTTLADWLAWQETLHPRAIDMGLGRVSRVFAAMDGDRRVPFTITVGGTNGKGSCVALLDAILRAQGYRVGTYTSPHILKYNERIRIDGRMVDDAPICEAFARIDAARGATSLSFFEFGTLAALDIFAAAGLDVQILEVGLGGRLDAVNIIDTDAALLASIDIDHQEWLGHTREAIGLEKAGIFRAGRPAVIGDPAVPDSVLGYAEQQGVPLRCQGRDFGYAVSGRGWAWWSGAARLDDLPRPAIPGEHQLMNAAAVLETLHRIADRRPVSVDAIRGGLAGVSLMGRFQFFPGEVPVLLDVAHNPQAVRMLAGYLRREFAGRKVHAVFAVMRDKDIVGIVEHIRAEIDHWYLAPLAMPRAATAGELLEVFRALGVSAVEQGFGDMAAALAKARASARSGDLILVFGSFFLVSEYLAHTA</sequence>
<evidence type="ECO:0000256" key="2">
    <source>
        <dbReference type="ARBA" id="ARBA00002714"/>
    </source>
</evidence>
<evidence type="ECO:0000256" key="11">
    <source>
        <dbReference type="ARBA" id="ARBA00022723"/>
    </source>
</evidence>
<keyword evidence="15" id="KW-0289">Folate biosynthesis</keyword>
<organism evidence="25 26">
    <name type="scientific">Methylomagnum ishizawai</name>
    <dbReference type="NCBI Taxonomy" id="1760988"/>
    <lineage>
        <taxon>Bacteria</taxon>
        <taxon>Pseudomonadati</taxon>
        <taxon>Pseudomonadota</taxon>
        <taxon>Gammaproteobacteria</taxon>
        <taxon>Methylococcales</taxon>
        <taxon>Methylococcaceae</taxon>
        <taxon>Methylomagnum</taxon>
    </lineage>
</organism>
<keyword evidence="26" id="KW-1185">Reference proteome</keyword>
<evidence type="ECO:0000256" key="17">
    <source>
        <dbReference type="ARBA" id="ARBA00030592"/>
    </source>
</evidence>
<dbReference type="PANTHER" id="PTHR11136">
    <property type="entry name" value="FOLYLPOLYGLUTAMATE SYNTHASE-RELATED"/>
    <property type="match status" value="1"/>
</dbReference>
<dbReference type="InterPro" id="IPR001645">
    <property type="entry name" value="Folylpolyglutamate_synth"/>
</dbReference>
<keyword evidence="11" id="KW-0479">Metal-binding</keyword>
<keyword evidence="10 23" id="KW-0436">Ligase</keyword>
<evidence type="ECO:0000256" key="16">
    <source>
        <dbReference type="ARBA" id="ARBA00030048"/>
    </source>
</evidence>
<evidence type="ECO:0000256" key="6">
    <source>
        <dbReference type="ARBA" id="ARBA00011245"/>
    </source>
</evidence>
<dbReference type="GO" id="GO:0005524">
    <property type="term" value="F:ATP binding"/>
    <property type="evidence" value="ECO:0007669"/>
    <property type="project" value="UniProtKB-KW"/>
</dbReference>
<evidence type="ECO:0000256" key="7">
    <source>
        <dbReference type="ARBA" id="ARBA00013023"/>
    </source>
</evidence>
<evidence type="ECO:0000313" key="25">
    <source>
        <dbReference type="EMBL" id="SMF95589.1"/>
    </source>
</evidence>
<dbReference type="EMBL" id="FXAM01000001">
    <property type="protein sequence ID" value="SMF95589.1"/>
    <property type="molecule type" value="Genomic_DNA"/>
</dbReference>
<dbReference type="GO" id="GO:0046872">
    <property type="term" value="F:metal ion binding"/>
    <property type="evidence" value="ECO:0007669"/>
    <property type="project" value="UniProtKB-KW"/>
</dbReference>
<dbReference type="NCBIfam" id="TIGR01499">
    <property type="entry name" value="folC"/>
    <property type="match status" value="1"/>
</dbReference>
<evidence type="ECO:0000256" key="13">
    <source>
        <dbReference type="ARBA" id="ARBA00022840"/>
    </source>
</evidence>
<dbReference type="FunFam" id="3.40.1190.10:FF:000004">
    <property type="entry name" value="Dihydrofolate synthase/folylpolyglutamate synthase"/>
    <property type="match status" value="1"/>
</dbReference>
<evidence type="ECO:0000256" key="10">
    <source>
        <dbReference type="ARBA" id="ARBA00022598"/>
    </source>
</evidence>
<evidence type="ECO:0000256" key="12">
    <source>
        <dbReference type="ARBA" id="ARBA00022741"/>
    </source>
</evidence>
<dbReference type="OrthoDB" id="9809356at2"/>
<comment type="catalytic activity">
    <reaction evidence="21">
        <text>(6R)-5,10-methylenetetrahydrofolyl-(gamma-L-Glu)(n) + L-glutamate + ATP = (6R)-5,10-methylenetetrahydrofolyl-(gamma-L-Glu)(n+1) + ADP + phosphate + H(+)</text>
        <dbReference type="Rhea" id="RHEA:51912"/>
        <dbReference type="Rhea" id="RHEA-COMP:13257"/>
        <dbReference type="Rhea" id="RHEA-COMP:13258"/>
        <dbReference type="ChEBI" id="CHEBI:15378"/>
        <dbReference type="ChEBI" id="CHEBI:29985"/>
        <dbReference type="ChEBI" id="CHEBI:30616"/>
        <dbReference type="ChEBI" id="CHEBI:43474"/>
        <dbReference type="ChEBI" id="CHEBI:136572"/>
        <dbReference type="ChEBI" id="CHEBI:456216"/>
        <dbReference type="EC" id="6.3.2.17"/>
    </reaction>
</comment>
<dbReference type="NCBIfam" id="NF008101">
    <property type="entry name" value="PRK10846.1"/>
    <property type="match status" value="1"/>
</dbReference>
<evidence type="ECO:0000256" key="8">
    <source>
        <dbReference type="ARBA" id="ARBA00013025"/>
    </source>
</evidence>
<dbReference type="GO" id="GO:0004326">
    <property type="term" value="F:tetrahydrofolylpolyglutamate synthase activity"/>
    <property type="evidence" value="ECO:0007669"/>
    <property type="project" value="UniProtKB-EC"/>
</dbReference>
<evidence type="ECO:0000313" key="26">
    <source>
        <dbReference type="Proteomes" id="UP000192923"/>
    </source>
</evidence>
<evidence type="ECO:0000256" key="1">
    <source>
        <dbReference type="ARBA" id="ARBA00001946"/>
    </source>
</evidence>
<comment type="catalytic activity">
    <reaction evidence="20">
        <text>10-formyltetrahydrofolyl-(gamma-L-Glu)(n) + L-glutamate + ATP = 10-formyltetrahydrofolyl-(gamma-L-Glu)(n+1) + ADP + phosphate + H(+)</text>
        <dbReference type="Rhea" id="RHEA:51904"/>
        <dbReference type="Rhea" id="RHEA-COMP:13088"/>
        <dbReference type="Rhea" id="RHEA-COMP:14300"/>
        <dbReference type="ChEBI" id="CHEBI:15378"/>
        <dbReference type="ChEBI" id="CHEBI:29985"/>
        <dbReference type="ChEBI" id="CHEBI:30616"/>
        <dbReference type="ChEBI" id="CHEBI:43474"/>
        <dbReference type="ChEBI" id="CHEBI:134413"/>
        <dbReference type="ChEBI" id="CHEBI:456216"/>
        <dbReference type="EC" id="6.3.2.17"/>
    </reaction>
</comment>
<comment type="cofactor">
    <cofactor evidence="1">
        <name>Mg(2+)</name>
        <dbReference type="ChEBI" id="CHEBI:18420"/>
    </cofactor>
</comment>
<feature type="domain" description="Mur ligase C-terminal" evidence="24">
    <location>
        <begin position="287"/>
        <end position="409"/>
    </location>
</feature>
<evidence type="ECO:0000256" key="19">
    <source>
        <dbReference type="ARBA" id="ARBA00047493"/>
    </source>
</evidence>
<evidence type="ECO:0000256" key="15">
    <source>
        <dbReference type="ARBA" id="ARBA00022909"/>
    </source>
</evidence>
<dbReference type="InterPro" id="IPR036565">
    <property type="entry name" value="Mur-like_cat_sf"/>
</dbReference>
<evidence type="ECO:0000256" key="22">
    <source>
        <dbReference type="ARBA" id="ARBA00049161"/>
    </source>
</evidence>
<dbReference type="Proteomes" id="UP000192923">
    <property type="component" value="Unassembled WGS sequence"/>
</dbReference>
<dbReference type="GO" id="GO:0046654">
    <property type="term" value="P:tetrahydrofolate biosynthetic process"/>
    <property type="evidence" value="ECO:0007669"/>
    <property type="project" value="UniProtKB-UniPathway"/>
</dbReference>
<evidence type="ECO:0000256" key="18">
    <source>
        <dbReference type="ARBA" id="ARBA00032510"/>
    </source>
</evidence>
<dbReference type="InterPro" id="IPR036615">
    <property type="entry name" value="Mur_ligase_C_dom_sf"/>
</dbReference>
<evidence type="ECO:0000256" key="21">
    <source>
        <dbReference type="ARBA" id="ARBA00049035"/>
    </source>
</evidence>
<dbReference type="RefSeq" id="WP_085213936.1">
    <property type="nucleotide sequence ID" value="NZ_FXAM01000001.1"/>
</dbReference>
<dbReference type="PANTHER" id="PTHR11136:SF0">
    <property type="entry name" value="DIHYDROFOLATE SYNTHETASE-RELATED"/>
    <property type="match status" value="1"/>
</dbReference>
<comment type="catalytic activity">
    <reaction evidence="19">
        <text>(6S)-5,6,7,8-tetrahydrofolyl-(gamma-L-Glu)(n) + L-glutamate + ATP = (6S)-5,6,7,8-tetrahydrofolyl-(gamma-L-Glu)(n+1) + ADP + phosphate + H(+)</text>
        <dbReference type="Rhea" id="RHEA:10580"/>
        <dbReference type="Rhea" id="RHEA-COMP:14738"/>
        <dbReference type="Rhea" id="RHEA-COMP:14740"/>
        <dbReference type="ChEBI" id="CHEBI:15378"/>
        <dbReference type="ChEBI" id="CHEBI:29985"/>
        <dbReference type="ChEBI" id="CHEBI:30616"/>
        <dbReference type="ChEBI" id="CHEBI:43474"/>
        <dbReference type="ChEBI" id="CHEBI:141005"/>
        <dbReference type="ChEBI" id="CHEBI:456216"/>
        <dbReference type="EC" id="6.3.2.17"/>
    </reaction>
</comment>
<dbReference type="EC" id="6.3.2.12" evidence="7"/>
<comment type="pathway">
    <text evidence="3">Cofactor biosynthesis; tetrahydrofolate biosynthesis; 7,8-dihydrofolate from 2-amino-4-hydroxy-6-hydroxymethyl-7,8-dihydropteridine diphosphate and 4-aminobenzoate: step 2/2.</text>
</comment>
<dbReference type="Gene3D" id="3.40.1190.10">
    <property type="entry name" value="Mur-like, catalytic domain"/>
    <property type="match status" value="1"/>
</dbReference>
<gene>
    <name evidence="25" type="ORF">SAMN02949497_2954</name>
</gene>
<dbReference type="GO" id="GO:0046656">
    <property type="term" value="P:folic acid biosynthetic process"/>
    <property type="evidence" value="ECO:0007669"/>
    <property type="project" value="UniProtKB-KW"/>
</dbReference>
<dbReference type="GO" id="GO:0005737">
    <property type="term" value="C:cytoplasm"/>
    <property type="evidence" value="ECO:0007669"/>
    <property type="project" value="TreeGrafter"/>
</dbReference>
<evidence type="ECO:0000256" key="14">
    <source>
        <dbReference type="ARBA" id="ARBA00022842"/>
    </source>
</evidence>
<reference evidence="25 26" key="1">
    <citation type="submission" date="2016-12" db="EMBL/GenBank/DDBJ databases">
        <authorList>
            <person name="Song W.-J."/>
            <person name="Kurnit D.M."/>
        </authorList>
    </citation>
    <scope>NUCLEOTIDE SEQUENCE [LARGE SCALE GENOMIC DNA]</scope>
    <source>
        <strain evidence="25 26">175</strain>
    </source>
</reference>
<dbReference type="GO" id="GO:0008841">
    <property type="term" value="F:dihydrofolate synthase activity"/>
    <property type="evidence" value="ECO:0007669"/>
    <property type="project" value="UniProtKB-EC"/>
</dbReference>
<protein>
    <recommendedName>
        <fullName evidence="9">Dihydrofolate synthase/folylpolyglutamate synthase</fullName>
        <ecNumber evidence="7">6.3.2.12</ecNumber>
        <ecNumber evidence="8">6.3.2.17</ecNumber>
    </recommendedName>
    <alternativeName>
        <fullName evidence="18">Folylpoly-gamma-glutamate synthetase-dihydrofolate synthetase</fullName>
    </alternativeName>
    <alternativeName>
        <fullName evidence="16">Folylpolyglutamate synthetase</fullName>
    </alternativeName>
    <alternativeName>
        <fullName evidence="17">Tetrahydrofolylpolyglutamate synthase</fullName>
    </alternativeName>
</protein>
<keyword evidence="13 23" id="KW-0067">ATP-binding</keyword>
<dbReference type="SUPFAM" id="SSF53623">
    <property type="entry name" value="MurD-like peptide ligases, catalytic domain"/>
    <property type="match status" value="1"/>
</dbReference>
<dbReference type="UniPathway" id="UPA00077">
    <property type="reaction ID" value="UER00157"/>
</dbReference>
<keyword evidence="12 23" id="KW-0547">Nucleotide-binding</keyword>
<evidence type="ECO:0000256" key="20">
    <source>
        <dbReference type="ARBA" id="ARBA00047808"/>
    </source>
</evidence>
<dbReference type="Gene3D" id="3.90.190.20">
    <property type="entry name" value="Mur ligase, C-terminal domain"/>
    <property type="match status" value="1"/>
</dbReference>
<comment type="catalytic activity">
    <reaction evidence="22">
        <text>7,8-dihydropteroate + L-glutamate + ATP = 7,8-dihydrofolate + ADP + phosphate + H(+)</text>
        <dbReference type="Rhea" id="RHEA:23584"/>
        <dbReference type="ChEBI" id="CHEBI:15378"/>
        <dbReference type="ChEBI" id="CHEBI:17839"/>
        <dbReference type="ChEBI" id="CHEBI:29985"/>
        <dbReference type="ChEBI" id="CHEBI:30616"/>
        <dbReference type="ChEBI" id="CHEBI:43474"/>
        <dbReference type="ChEBI" id="CHEBI:57451"/>
        <dbReference type="ChEBI" id="CHEBI:456216"/>
        <dbReference type="EC" id="6.3.2.12"/>
    </reaction>
</comment>
<dbReference type="InterPro" id="IPR004101">
    <property type="entry name" value="Mur_ligase_C"/>
</dbReference>
<evidence type="ECO:0000256" key="5">
    <source>
        <dbReference type="ARBA" id="ARBA00008276"/>
    </source>
</evidence>
<evidence type="ECO:0000256" key="23">
    <source>
        <dbReference type="PIRNR" id="PIRNR001563"/>
    </source>
</evidence>
<proteinExistence type="inferred from homology"/>
<evidence type="ECO:0000256" key="4">
    <source>
        <dbReference type="ARBA" id="ARBA00005150"/>
    </source>
</evidence>
<evidence type="ECO:0000256" key="3">
    <source>
        <dbReference type="ARBA" id="ARBA00004799"/>
    </source>
</evidence>
<dbReference type="EC" id="6.3.2.17" evidence="8"/>
<evidence type="ECO:0000259" key="24">
    <source>
        <dbReference type="Pfam" id="PF02875"/>
    </source>
</evidence>
<comment type="pathway">
    <text evidence="4">Cofactor biosynthesis; tetrahydrofolylpolyglutamate biosynthesis.</text>
</comment>
<dbReference type="AlphaFoldDB" id="A0A1Y6CY66"/>
<dbReference type="PIRSF" id="PIRSF001563">
    <property type="entry name" value="Folylpolyglu_synth"/>
    <property type="match status" value="1"/>
</dbReference>
<accession>A0A1Y6CY66</accession>
<evidence type="ECO:0000256" key="9">
    <source>
        <dbReference type="ARBA" id="ARBA00019357"/>
    </source>
</evidence>